<keyword evidence="6" id="KW-0808">Transferase</keyword>
<evidence type="ECO:0000256" key="2">
    <source>
        <dbReference type="ARBA" id="ARBA00004651"/>
    </source>
</evidence>
<dbReference type="RefSeq" id="WP_088564117.1">
    <property type="nucleotide sequence ID" value="NZ_CP020946.1"/>
</dbReference>
<dbReference type="PRINTS" id="PR00344">
    <property type="entry name" value="BCTRLSENSOR"/>
</dbReference>
<dbReference type="SMART" id="SM00448">
    <property type="entry name" value="REC"/>
    <property type="match status" value="1"/>
</dbReference>
<dbReference type="Pfam" id="PF00512">
    <property type="entry name" value="HisKA"/>
    <property type="match status" value="1"/>
</dbReference>
<evidence type="ECO:0000256" key="5">
    <source>
        <dbReference type="ARBA" id="ARBA00022553"/>
    </source>
</evidence>
<dbReference type="SMART" id="SM00388">
    <property type="entry name" value="HisKA"/>
    <property type="match status" value="1"/>
</dbReference>
<sequence length="734" mass="82048">MAFKMNRTLTLLLFSTGVAATLTVFILKFLALKEYRETIALYEKTEALISMIQNVEKSTLDLETGQRGYVLTQNEQFLKPYLDANDAIEKEFELLEKSAPATLKASPEYQSMSALVRQKMEISENVINQVRVGKLSSAIALVKSGQGKGVMDQLREAVNTVITNERARVLALKKESEITAQRNQLWQVLGTAMAFLLIIVAYVMTEFEGRQRRQLEKQLVEARNEALQASHMKSSFLANMSHEIRTPMNGILGMTEVLLDQNPESGIKKKIQIIRESALNLLSLINGILDLSKIESGKLELEESYFEPRKLVQEVINTVEYSAKSKGLDLHASVSEQTPAAFSGDVLRLRQILINLLGNAIKFSSEGTVSLIVNSFRSDQSRTMLQIQVKDQGLGMDEATLKKIFSPFEQADKSTTRKFGGTGLGLSITKQLVELMNGKIEVESKPNEGSIFWVTLPLEAINVMPENQRPSESQSYSSSQAPLKILVAEDNMTNQEVVKVMLNRLGHKFDIVNNGKEALEKTLSGTYDIILMDCHMPVMDGYEAAQKITERFPQWCQGPAVIAVTANAIRGDKEACLAAGMCDYLSKPLTLAELDEKLALWSRHLKYAATQVVDPKAMENLRQISPDMADDLMKQILQAWGKEAPAYVVEMIEAEKRGDLKDLADRAHYLKSSCVNAGLRVMGQLCSDIEKQARAGTKEELRYLLLQLRSEYKMACTHLWRSEMLEVPQQGIST</sequence>
<evidence type="ECO:0000256" key="17">
    <source>
        <dbReference type="PROSITE-ProRule" id="PRU00169"/>
    </source>
</evidence>
<dbReference type="InterPro" id="IPR005467">
    <property type="entry name" value="His_kinase_dom"/>
</dbReference>
<feature type="modified residue" description="Phosphohistidine" evidence="16">
    <location>
        <position position="668"/>
    </location>
</feature>
<dbReference type="Gene3D" id="3.40.50.2300">
    <property type="match status" value="1"/>
</dbReference>
<keyword evidence="11 19" id="KW-1133">Transmembrane helix</keyword>
<dbReference type="EMBL" id="CP020946">
    <property type="protein sequence ID" value="ASD62479.1"/>
    <property type="molecule type" value="Genomic_DNA"/>
</dbReference>
<dbReference type="Gene3D" id="1.10.287.130">
    <property type="match status" value="1"/>
</dbReference>
<dbReference type="InterPro" id="IPR003661">
    <property type="entry name" value="HisK_dim/P_dom"/>
</dbReference>
<dbReference type="CDD" id="cd17546">
    <property type="entry name" value="REC_hyHK_CKI1_RcsC-like"/>
    <property type="match status" value="1"/>
</dbReference>
<evidence type="ECO:0000259" key="21">
    <source>
        <dbReference type="PROSITE" id="PS50110"/>
    </source>
</evidence>
<gene>
    <name evidence="23" type="ORF">B9G79_02315</name>
</gene>
<dbReference type="InterPro" id="IPR011006">
    <property type="entry name" value="CheY-like_superfamily"/>
</dbReference>
<dbReference type="PANTHER" id="PTHR45339:SF1">
    <property type="entry name" value="HYBRID SIGNAL TRANSDUCTION HISTIDINE KINASE J"/>
    <property type="match status" value="1"/>
</dbReference>
<feature type="domain" description="Histidine kinase" evidence="20">
    <location>
        <begin position="239"/>
        <end position="460"/>
    </location>
</feature>
<dbReference type="InterPro" id="IPR004358">
    <property type="entry name" value="Sig_transdc_His_kin-like_C"/>
</dbReference>
<feature type="modified residue" description="4-aspartylphosphate" evidence="17">
    <location>
        <position position="533"/>
    </location>
</feature>
<evidence type="ECO:0000313" key="23">
    <source>
        <dbReference type="EMBL" id="ASD62479.1"/>
    </source>
</evidence>
<comment type="subunit">
    <text evidence="14">At low DSF concentrations, interacts with RpfF.</text>
</comment>
<feature type="coiled-coil region" evidence="18">
    <location>
        <begin position="205"/>
        <end position="232"/>
    </location>
</feature>
<dbReference type="SUPFAM" id="SSF52172">
    <property type="entry name" value="CheY-like"/>
    <property type="match status" value="1"/>
</dbReference>
<evidence type="ECO:0000256" key="6">
    <source>
        <dbReference type="ARBA" id="ARBA00022679"/>
    </source>
</evidence>
<evidence type="ECO:0000259" key="22">
    <source>
        <dbReference type="PROSITE" id="PS50894"/>
    </source>
</evidence>
<dbReference type="OrthoDB" id="5287236at2"/>
<dbReference type="Pfam" id="PF05227">
    <property type="entry name" value="CHASE3"/>
    <property type="match status" value="1"/>
</dbReference>
<dbReference type="EC" id="2.7.13.3" evidence="3"/>
<dbReference type="Pfam" id="PF01627">
    <property type="entry name" value="Hpt"/>
    <property type="match status" value="1"/>
</dbReference>
<name>A0A1Z3N4T4_BDEBC</name>
<evidence type="ECO:0000256" key="14">
    <source>
        <dbReference type="ARBA" id="ARBA00064003"/>
    </source>
</evidence>
<evidence type="ECO:0000256" key="3">
    <source>
        <dbReference type="ARBA" id="ARBA00012438"/>
    </source>
</evidence>
<keyword evidence="12" id="KW-0902">Two-component regulatory system</keyword>
<dbReference type="PROSITE" id="PS50109">
    <property type="entry name" value="HIS_KIN"/>
    <property type="match status" value="1"/>
</dbReference>
<dbReference type="AlphaFoldDB" id="A0A1Z3N4T4"/>
<dbReference type="SMART" id="SM00387">
    <property type="entry name" value="HATPase_c"/>
    <property type="match status" value="1"/>
</dbReference>
<feature type="transmembrane region" description="Helical" evidence="19">
    <location>
        <begin position="185"/>
        <end position="204"/>
    </location>
</feature>
<reference evidence="23 24" key="1">
    <citation type="submission" date="2017-04" db="EMBL/GenBank/DDBJ databases">
        <title>Whole genome sequence of Bdellovibrio bacteriovorus strain SSB218315.</title>
        <authorList>
            <person name="Oyedara O."/>
            <person name="Rodriguez-Perez M.A."/>
        </authorList>
    </citation>
    <scope>NUCLEOTIDE SEQUENCE [LARGE SCALE GENOMIC DNA]</scope>
    <source>
        <strain evidence="23 24">SSB218315</strain>
    </source>
</reference>
<evidence type="ECO:0000259" key="20">
    <source>
        <dbReference type="PROSITE" id="PS50109"/>
    </source>
</evidence>
<feature type="domain" description="Response regulatory" evidence="21">
    <location>
        <begin position="484"/>
        <end position="602"/>
    </location>
</feature>
<organism evidence="23 24">
    <name type="scientific">Bdellovibrio bacteriovorus</name>
    <dbReference type="NCBI Taxonomy" id="959"/>
    <lineage>
        <taxon>Bacteria</taxon>
        <taxon>Pseudomonadati</taxon>
        <taxon>Bdellovibrionota</taxon>
        <taxon>Bdellovibrionia</taxon>
        <taxon>Bdellovibrionales</taxon>
        <taxon>Pseudobdellovibrionaceae</taxon>
        <taxon>Bdellovibrio</taxon>
    </lineage>
</organism>
<dbReference type="InterPro" id="IPR007891">
    <property type="entry name" value="CHASE3"/>
</dbReference>
<evidence type="ECO:0000256" key="11">
    <source>
        <dbReference type="ARBA" id="ARBA00022989"/>
    </source>
</evidence>
<dbReference type="InterPro" id="IPR003594">
    <property type="entry name" value="HATPase_dom"/>
</dbReference>
<dbReference type="InterPro" id="IPR036097">
    <property type="entry name" value="HisK_dim/P_sf"/>
</dbReference>
<keyword evidence="7 19" id="KW-0812">Transmembrane</keyword>
<evidence type="ECO:0000256" key="19">
    <source>
        <dbReference type="SAM" id="Phobius"/>
    </source>
</evidence>
<evidence type="ECO:0000256" key="16">
    <source>
        <dbReference type="PROSITE-ProRule" id="PRU00110"/>
    </source>
</evidence>
<dbReference type="PROSITE" id="PS50110">
    <property type="entry name" value="RESPONSE_REGULATORY"/>
    <property type="match status" value="1"/>
</dbReference>
<dbReference type="InterPro" id="IPR008207">
    <property type="entry name" value="Sig_transdc_His_kin_Hpt_dom"/>
</dbReference>
<dbReference type="Proteomes" id="UP000197003">
    <property type="component" value="Chromosome"/>
</dbReference>
<dbReference type="FunFam" id="1.10.287.130:FF:000002">
    <property type="entry name" value="Two-component osmosensing histidine kinase"/>
    <property type="match status" value="1"/>
</dbReference>
<dbReference type="Gene3D" id="1.20.120.160">
    <property type="entry name" value="HPT domain"/>
    <property type="match status" value="1"/>
</dbReference>
<dbReference type="PANTHER" id="PTHR45339">
    <property type="entry name" value="HYBRID SIGNAL TRANSDUCTION HISTIDINE KINASE J"/>
    <property type="match status" value="1"/>
</dbReference>
<evidence type="ECO:0000256" key="15">
    <source>
        <dbReference type="ARBA" id="ARBA00068150"/>
    </source>
</evidence>
<evidence type="ECO:0000256" key="9">
    <source>
        <dbReference type="ARBA" id="ARBA00022777"/>
    </source>
</evidence>
<dbReference type="Pfam" id="PF02518">
    <property type="entry name" value="HATPase_c"/>
    <property type="match status" value="1"/>
</dbReference>
<dbReference type="InterPro" id="IPR001789">
    <property type="entry name" value="Sig_transdc_resp-reg_receiver"/>
</dbReference>
<feature type="domain" description="HPt" evidence="22">
    <location>
        <begin position="629"/>
        <end position="722"/>
    </location>
</feature>
<comment type="subcellular location">
    <subcellularLocation>
        <location evidence="2">Cell membrane</location>
        <topology evidence="2">Multi-pass membrane protein</topology>
    </subcellularLocation>
</comment>
<dbReference type="CDD" id="cd19410">
    <property type="entry name" value="HK9-like_sensor"/>
    <property type="match status" value="1"/>
</dbReference>
<evidence type="ECO:0000256" key="8">
    <source>
        <dbReference type="ARBA" id="ARBA00022741"/>
    </source>
</evidence>
<dbReference type="Gene3D" id="3.30.565.10">
    <property type="entry name" value="Histidine kinase-like ATPase, C-terminal domain"/>
    <property type="match status" value="1"/>
</dbReference>
<evidence type="ECO:0000313" key="24">
    <source>
        <dbReference type="Proteomes" id="UP000197003"/>
    </source>
</evidence>
<evidence type="ECO:0000256" key="7">
    <source>
        <dbReference type="ARBA" id="ARBA00022692"/>
    </source>
</evidence>
<dbReference type="CDD" id="cd16922">
    <property type="entry name" value="HATPase_EvgS-ArcB-TorS-like"/>
    <property type="match status" value="1"/>
</dbReference>
<proteinExistence type="predicted"/>
<evidence type="ECO:0000256" key="1">
    <source>
        <dbReference type="ARBA" id="ARBA00000085"/>
    </source>
</evidence>
<keyword evidence="8" id="KW-0547">Nucleotide-binding</keyword>
<dbReference type="GO" id="GO:0005524">
    <property type="term" value="F:ATP binding"/>
    <property type="evidence" value="ECO:0007669"/>
    <property type="project" value="UniProtKB-KW"/>
</dbReference>
<accession>A0A1Z3N4T4</accession>
<dbReference type="SUPFAM" id="SSF47384">
    <property type="entry name" value="Homodimeric domain of signal transducing histidine kinase"/>
    <property type="match status" value="1"/>
</dbReference>
<evidence type="ECO:0000256" key="4">
    <source>
        <dbReference type="ARBA" id="ARBA00022475"/>
    </source>
</evidence>
<dbReference type="FunFam" id="3.30.565.10:FF:000010">
    <property type="entry name" value="Sensor histidine kinase RcsC"/>
    <property type="match status" value="1"/>
</dbReference>
<evidence type="ECO:0000256" key="12">
    <source>
        <dbReference type="ARBA" id="ARBA00023012"/>
    </source>
</evidence>
<keyword evidence="9 23" id="KW-0418">Kinase</keyword>
<dbReference type="GO" id="GO:0005886">
    <property type="term" value="C:plasma membrane"/>
    <property type="evidence" value="ECO:0007669"/>
    <property type="project" value="UniProtKB-SubCell"/>
</dbReference>
<protein>
    <recommendedName>
        <fullName evidence="15">Sensory/regulatory protein RpfC</fullName>
        <ecNumber evidence="3">2.7.13.3</ecNumber>
    </recommendedName>
</protein>
<keyword evidence="10" id="KW-0067">ATP-binding</keyword>
<dbReference type="Pfam" id="PF00072">
    <property type="entry name" value="Response_reg"/>
    <property type="match status" value="1"/>
</dbReference>
<dbReference type="SUPFAM" id="SSF55874">
    <property type="entry name" value="ATPase domain of HSP90 chaperone/DNA topoisomerase II/histidine kinase"/>
    <property type="match status" value="1"/>
</dbReference>
<keyword evidence="5 17" id="KW-0597">Phosphoprotein</keyword>
<dbReference type="SUPFAM" id="SSF47226">
    <property type="entry name" value="Histidine-containing phosphotransfer domain, HPT domain"/>
    <property type="match status" value="1"/>
</dbReference>
<dbReference type="InterPro" id="IPR036641">
    <property type="entry name" value="HPT_dom_sf"/>
</dbReference>
<dbReference type="GO" id="GO:0000155">
    <property type="term" value="F:phosphorelay sensor kinase activity"/>
    <property type="evidence" value="ECO:0007669"/>
    <property type="project" value="InterPro"/>
</dbReference>
<keyword evidence="18" id="KW-0175">Coiled coil</keyword>
<comment type="catalytic activity">
    <reaction evidence="1">
        <text>ATP + protein L-histidine = ADP + protein N-phospho-L-histidine.</text>
        <dbReference type="EC" id="2.7.13.3"/>
    </reaction>
</comment>
<evidence type="ECO:0000256" key="18">
    <source>
        <dbReference type="SAM" id="Coils"/>
    </source>
</evidence>
<evidence type="ECO:0000256" key="10">
    <source>
        <dbReference type="ARBA" id="ARBA00022840"/>
    </source>
</evidence>
<dbReference type="PROSITE" id="PS50894">
    <property type="entry name" value="HPT"/>
    <property type="match status" value="1"/>
</dbReference>
<evidence type="ECO:0000256" key="13">
    <source>
        <dbReference type="ARBA" id="ARBA00023136"/>
    </source>
</evidence>
<dbReference type="InterPro" id="IPR036890">
    <property type="entry name" value="HATPase_C_sf"/>
</dbReference>
<keyword evidence="4" id="KW-1003">Cell membrane</keyword>
<dbReference type="CDD" id="cd00082">
    <property type="entry name" value="HisKA"/>
    <property type="match status" value="1"/>
</dbReference>
<keyword evidence="13 19" id="KW-0472">Membrane</keyword>